<keyword evidence="4" id="KW-0051">Antiviral defense</keyword>
<dbReference type="KEGG" id="teu:TEU_10780"/>
<keyword evidence="7" id="KW-1185">Reference proteome</keyword>
<evidence type="ECO:0000313" key="6">
    <source>
        <dbReference type="EMBL" id="AIU70778.1"/>
    </source>
</evidence>
<dbReference type="Gene3D" id="1.10.520.30">
    <property type="entry name" value="AF1862-like domain"/>
    <property type="match status" value="1"/>
</dbReference>
<dbReference type="RefSeq" id="WP_050003738.1">
    <property type="nucleotide sequence ID" value="NZ_CP008887.1"/>
</dbReference>
<evidence type="ECO:0000256" key="1">
    <source>
        <dbReference type="ARBA" id="ARBA00004496"/>
    </source>
</evidence>
<dbReference type="SUPFAM" id="SSF158568">
    <property type="entry name" value="AF1862-like"/>
    <property type="match status" value="1"/>
</dbReference>
<accession>A0A097QWD0</accession>
<dbReference type="STRING" id="1505907.TEU_10780"/>
<dbReference type="GO" id="GO:0005737">
    <property type="term" value="C:cytoplasm"/>
    <property type="evidence" value="ECO:0007669"/>
    <property type="project" value="UniProtKB-SubCell"/>
</dbReference>
<dbReference type="InterPro" id="IPR010160">
    <property type="entry name" value="CRISPR-assoc_prot_Cmr5"/>
</dbReference>
<dbReference type="AlphaFoldDB" id="A0A097QWD0"/>
<organism evidence="6 7">
    <name type="scientific">Thermococcus eurythermalis</name>
    <dbReference type="NCBI Taxonomy" id="1505907"/>
    <lineage>
        <taxon>Archaea</taxon>
        <taxon>Methanobacteriati</taxon>
        <taxon>Methanobacteriota</taxon>
        <taxon>Thermococci</taxon>
        <taxon>Thermococcales</taxon>
        <taxon>Thermococcaceae</taxon>
        <taxon>Thermococcus</taxon>
    </lineage>
</organism>
<dbReference type="GeneID" id="25153913"/>
<dbReference type="Pfam" id="PF09701">
    <property type="entry name" value="Cas_Cmr5"/>
    <property type="match status" value="1"/>
</dbReference>
<proteinExistence type="inferred from homology"/>
<dbReference type="Proteomes" id="UP000029980">
    <property type="component" value="Chromosome"/>
</dbReference>
<dbReference type="NCBIfam" id="TIGR01881">
    <property type="entry name" value="cas_Cmr5"/>
    <property type="match status" value="1"/>
</dbReference>
<evidence type="ECO:0000256" key="4">
    <source>
        <dbReference type="ARBA" id="ARBA00023118"/>
    </source>
</evidence>
<dbReference type="InterPro" id="IPR023101">
    <property type="entry name" value="AF1862-like_dom_sf"/>
</dbReference>
<evidence type="ECO:0000256" key="5">
    <source>
        <dbReference type="ARBA" id="ARBA00030001"/>
    </source>
</evidence>
<dbReference type="HOGENOM" id="CLU_120836_0_0_2"/>
<evidence type="ECO:0000256" key="2">
    <source>
        <dbReference type="ARBA" id="ARBA00006161"/>
    </source>
</evidence>
<reference evidence="6 7" key="1">
    <citation type="journal article" date="2015" name="Int. J. Syst. Evol. Microbiol.">
        <title>Thermococcus eurythermalis sp. nov., a conditional piezophilic hyperthermophilic archaeon with a wide temperature range isolated from an oil-immersed chimney in the Guaymas Basin.</title>
        <authorList>
            <person name="Zhao W."/>
            <person name="Zeng X."/>
            <person name="Xiao X."/>
        </authorList>
    </citation>
    <scope>NUCLEOTIDE SEQUENCE [LARGE SCALE GENOMIC DNA]</scope>
    <source>
        <strain evidence="6 7">A501</strain>
    </source>
</reference>
<dbReference type="EMBL" id="CP008887">
    <property type="protein sequence ID" value="AIU70778.1"/>
    <property type="molecule type" value="Genomic_DNA"/>
</dbReference>
<dbReference type="OrthoDB" id="134220at2157"/>
<evidence type="ECO:0000256" key="3">
    <source>
        <dbReference type="ARBA" id="ARBA00022490"/>
    </source>
</evidence>
<name>A0A097QWD0_9EURY</name>
<evidence type="ECO:0000313" key="7">
    <source>
        <dbReference type="Proteomes" id="UP000029980"/>
    </source>
</evidence>
<comment type="similarity">
    <text evidence="2">Belongs to the CRISPR system Cmr5 family.</text>
</comment>
<dbReference type="GO" id="GO:0051607">
    <property type="term" value="P:defense response to virus"/>
    <property type="evidence" value="ECO:0007669"/>
    <property type="project" value="UniProtKB-KW"/>
</dbReference>
<protein>
    <recommendedName>
        <fullName evidence="5">CRISPR type III-B/RAMP module-associated protein Cmr5</fullName>
    </recommendedName>
</protein>
<comment type="subcellular location">
    <subcellularLocation>
        <location evidence="1">Cytoplasm</location>
    </subcellularLocation>
</comment>
<gene>
    <name evidence="6" type="ORF">TEU_10780</name>
</gene>
<sequence>MDVVTMEQRRARFAYERVLEVATLSIKDSKGNEKGPEVGSKYRSYVKSAPVLILTNGLGQALAFYQSKIKAEAEITGPGEEEPANGRVPFTRLPDEIKKKMEASGEFSADRLAYSYLYKHIAEWLSEMGLTDGNDPLKTYAEKNALEAILLTEETIALLNWLRRFADAMLKEDETSGD</sequence>
<keyword evidence="3" id="KW-0963">Cytoplasm</keyword>